<dbReference type="GO" id="GO:0051287">
    <property type="term" value="F:NAD binding"/>
    <property type="evidence" value="ECO:0007669"/>
    <property type="project" value="InterPro"/>
</dbReference>
<evidence type="ECO:0000256" key="1">
    <source>
        <dbReference type="ARBA" id="ARBA00005854"/>
    </source>
</evidence>
<dbReference type="InterPro" id="IPR029753">
    <property type="entry name" value="D-isomer_DH_CS"/>
</dbReference>
<organism evidence="7">
    <name type="scientific">Tepidanaerobacter syntrophicus</name>
    <dbReference type="NCBI Taxonomy" id="224999"/>
    <lineage>
        <taxon>Bacteria</taxon>
        <taxon>Bacillati</taxon>
        <taxon>Bacillota</taxon>
        <taxon>Clostridia</taxon>
        <taxon>Thermosediminibacterales</taxon>
        <taxon>Tepidanaerobacteraceae</taxon>
        <taxon>Tepidanaerobacter</taxon>
    </lineage>
</organism>
<dbReference type="InterPro" id="IPR029752">
    <property type="entry name" value="D-isomer_DH_CS1"/>
</dbReference>
<dbReference type="Gene3D" id="3.40.50.720">
    <property type="entry name" value="NAD(P)-binding Rossmann-like Domain"/>
    <property type="match status" value="2"/>
</dbReference>
<keyword evidence="3" id="KW-0520">NAD</keyword>
<dbReference type="Proteomes" id="UP000062160">
    <property type="component" value="Unassembled WGS sequence"/>
</dbReference>
<evidence type="ECO:0000313" key="8">
    <source>
        <dbReference type="Proteomes" id="UP000062160"/>
    </source>
</evidence>
<dbReference type="InterPro" id="IPR050418">
    <property type="entry name" value="D-iso_2-hydroxyacid_DH_PdxB"/>
</dbReference>
<evidence type="ECO:0000256" key="2">
    <source>
        <dbReference type="ARBA" id="ARBA00023002"/>
    </source>
</evidence>
<accession>A0A0U9HEG7</accession>
<dbReference type="InterPro" id="IPR036291">
    <property type="entry name" value="NAD(P)-bd_dom_sf"/>
</dbReference>
<dbReference type="InterPro" id="IPR006139">
    <property type="entry name" value="D-isomer_2_OHA_DH_cat_dom"/>
</dbReference>
<dbReference type="PANTHER" id="PTHR43761:SF1">
    <property type="entry name" value="D-ISOMER SPECIFIC 2-HYDROXYACID DEHYDROGENASE CATALYTIC DOMAIN-CONTAINING PROTEIN-RELATED"/>
    <property type="match status" value="1"/>
</dbReference>
<evidence type="ECO:0000259" key="6">
    <source>
        <dbReference type="Pfam" id="PF02826"/>
    </source>
</evidence>
<dbReference type="PROSITE" id="PS00065">
    <property type="entry name" value="D_2_HYDROXYACID_DH_1"/>
    <property type="match status" value="1"/>
</dbReference>
<comment type="similarity">
    <text evidence="1 4">Belongs to the D-isomer specific 2-hydroxyacid dehydrogenase family.</text>
</comment>
<sequence length="309" mass="34498">MMYNVLISSNSFGYGQNKEVLEKEFYSNNLKPYFLNLEETNDEILDEIDGLIVGTSKVTPIIIDRMNKLKCIVKFGTGTDNIDINYAQKKGIIVKNMPNINSDAVAEFTIGMIFAIARKIPQGYLNLQNGNFFKEMGTRVSGKVVGIIGTGNIGKKVAKLCKGLQMLVQVYDVYPDITWSLEDDINYVTLEYLLKTSDFVTIHIPLTSGTRNIIDKREISLMKNSAYLLNIARGGIVNEEALYEALVSGKIRGAAVDVFLEEPPKNNPLIHLKNVVATPHMAACEEETLRKMDKKCIEIVSDCLRNTNA</sequence>
<dbReference type="FunFam" id="3.40.50.720:FF:000203">
    <property type="entry name" value="D-3-phosphoglycerate dehydrogenase (SerA)"/>
    <property type="match status" value="1"/>
</dbReference>
<dbReference type="GO" id="GO:0016616">
    <property type="term" value="F:oxidoreductase activity, acting on the CH-OH group of donors, NAD or NADP as acceptor"/>
    <property type="evidence" value="ECO:0007669"/>
    <property type="project" value="InterPro"/>
</dbReference>
<dbReference type="AlphaFoldDB" id="A0A0U9HEG7"/>
<dbReference type="Pfam" id="PF02826">
    <property type="entry name" value="2-Hacid_dh_C"/>
    <property type="match status" value="1"/>
</dbReference>
<dbReference type="EMBL" id="DF977001">
    <property type="protein sequence ID" value="GAQ25150.1"/>
    <property type="molecule type" value="Genomic_DNA"/>
</dbReference>
<feature type="domain" description="D-isomer specific 2-hydroxyacid dehydrogenase catalytic" evidence="5">
    <location>
        <begin position="35"/>
        <end position="306"/>
    </location>
</feature>
<evidence type="ECO:0000256" key="3">
    <source>
        <dbReference type="ARBA" id="ARBA00023027"/>
    </source>
</evidence>
<dbReference type="Pfam" id="PF00389">
    <property type="entry name" value="2-Hacid_dh"/>
    <property type="match status" value="1"/>
</dbReference>
<gene>
    <name evidence="7" type="ORF">TSYNT_7168</name>
</gene>
<dbReference type="RefSeq" id="WP_059032561.1">
    <property type="nucleotide sequence ID" value="NZ_BSDN01000002.1"/>
</dbReference>
<name>A0A0U9HEG7_9FIRM</name>
<reference evidence="7" key="1">
    <citation type="journal article" date="2016" name="Genome Announc.">
        <title>Draft Genome Sequence of the Syntrophic Lactate-Degrading Bacterium Tepidanaerobacter syntrophicus JLT.</title>
        <authorList>
            <person name="Matsuura N."/>
            <person name="Ohashi A."/>
            <person name="Tourlousse D.M."/>
            <person name="Sekiguchi Y."/>
        </authorList>
    </citation>
    <scope>NUCLEOTIDE SEQUENCE [LARGE SCALE GENOMIC DNA]</scope>
    <source>
        <strain evidence="7">JL</strain>
    </source>
</reference>
<dbReference type="PROSITE" id="PS00671">
    <property type="entry name" value="D_2_HYDROXYACID_DH_3"/>
    <property type="match status" value="1"/>
</dbReference>
<dbReference type="PROSITE" id="PS00670">
    <property type="entry name" value="D_2_HYDROXYACID_DH_2"/>
    <property type="match status" value="1"/>
</dbReference>
<keyword evidence="8" id="KW-1185">Reference proteome</keyword>
<dbReference type="SUPFAM" id="SSF51735">
    <property type="entry name" value="NAD(P)-binding Rossmann-fold domains"/>
    <property type="match status" value="1"/>
</dbReference>
<dbReference type="SUPFAM" id="SSF52283">
    <property type="entry name" value="Formate/glycerate dehydrogenase catalytic domain-like"/>
    <property type="match status" value="1"/>
</dbReference>
<proteinExistence type="inferred from homology"/>
<protein>
    <submittedName>
        <fullName evidence="7">D-3-phosphoglycerate dehydrogenase</fullName>
    </submittedName>
</protein>
<dbReference type="InterPro" id="IPR006140">
    <property type="entry name" value="D-isomer_DH_NAD-bd"/>
</dbReference>
<feature type="domain" description="D-isomer specific 2-hydroxyacid dehydrogenase NAD-binding" evidence="6">
    <location>
        <begin position="110"/>
        <end position="282"/>
    </location>
</feature>
<dbReference type="STRING" id="224999.GCA_001485475_01165"/>
<dbReference type="PANTHER" id="PTHR43761">
    <property type="entry name" value="D-ISOMER SPECIFIC 2-HYDROXYACID DEHYDROGENASE FAMILY PROTEIN (AFU_ORTHOLOGUE AFUA_1G13630)"/>
    <property type="match status" value="1"/>
</dbReference>
<evidence type="ECO:0000256" key="4">
    <source>
        <dbReference type="RuleBase" id="RU003719"/>
    </source>
</evidence>
<evidence type="ECO:0000259" key="5">
    <source>
        <dbReference type="Pfam" id="PF00389"/>
    </source>
</evidence>
<keyword evidence="2 4" id="KW-0560">Oxidoreductase</keyword>
<evidence type="ECO:0000313" key="7">
    <source>
        <dbReference type="EMBL" id="GAQ25150.1"/>
    </source>
</evidence>
<dbReference type="CDD" id="cd12172">
    <property type="entry name" value="PGDH_like_2"/>
    <property type="match status" value="1"/>
</dbReference>
<dbReference type="OrthoDB" id="9805416at2"/>